<dbReference type="InParanoid" id="K5VUA1"/>
<dbReference type="InterPro" id="IPR001251">
    <property type="entry name" value="CRAL-TRIO_dom"/>
</dbReference>
<dbReference type="Gene3D" id="3.40.525.10">
    <property type="entry name" value="CRAL-TRIO lipid binding domain"/>
    <property type="match status" value="1"/>
</dbReference>
<dbReference type="FunCoup" id="K5VUA1">
    <property type="interactions" value="7"/>
</dbReference>
<dbReference type="EMBL" id="JH930479">
    <property type="protein sequence ID" value="EKM50159.1"/>
    <property type="molecule type" value="Genomic_DNA"/>
</dbReference>
<evidence type="ECO:0000313" key="4">
    <source>
        <dbReference type="Proteomes" id="UP000008370"/>
    </source>
</evidence>
<dbReference type="Proteomes" id="UP000008370">
    <property type="component" value="Unassembled WGS sequence"/>
</dbReference>
<name>K5VUA1_PHACS</name>
<dbReference type="CDD" id="cd00170">
    <property type="entry name" value="SEC14"/>
    <property type="match status" value="1"/>
</dbReference>
<dbReference type="KEGG" id="pco:PHACADRAFT_213912"/>
<organism evidence="3 4">
    <name type="scientific">Phanerochaete carnosa (strain HHB-10118-sp)</name>
    <name type="common">White-rot fungus</name>
    <name type="synonym">Peniophora carnosa</name>
    <dbReference type="NCBI Taxonomy" id="650164"/>
    <lineage>
        <taxon>Eukaryota</taxon>
        <taxon>Fungi</taxon>
        <taxon>Dikarya</taxon>
        <taxon>Basidiomycota</taxon>
        <taxon>Agaricomycotina</taxon>
        <taxon>Agaricomycetes</taxon>
        <taxon>Polyporales</taxon>
        <taxon>Phanerochaetaceae</taxon>
        <taxon>Phanerochaete</taxon>
    </lineage>
</organism>
<evidence type="ECO:0000256" key="1">
    <source>
        <dbReference type="SAM" id="MobiDB-lite"/>
    </source>
</evidence>
<dbReference type="PROSITE" id="PS50191">
    <property type="entry name" value="CRAL_TRIO"/>
    <property type="match status" value="1"/>
</dbReference>
<dbReference type="SUPFAM" id="SSF46938">
    <property type="entry name" value="CRAL/TRIO N-terminal domain"/>
    <property type="match status" value="1"/>
</dbReference>
<gene>
    <name evidence="3" type="ORF">PHACADRAFT_213912</name>
</gene>
<accession>K5VUA1</accession>
<keyword evidence="4" id="KW-1185">Reference proteome</keyword>
<dbReference type="Pfam" id="PF00650">
    <property type="entry name" value="CRAL_TRIO"/>
    <property type="match status" value="1"/>
</dbReference>
<sequence length="346" mass="38424">MIPGGVASTRSHGTYRHLRAPTCHLCNSAPTASHSSRDYMTDKQAYSRLASPERTQAEPQNPLTLRFTEAEWKALRKLRPLLPEIRRIAYDGSDTPKTFSIWGVTIDPMDPAADARASVVLVKFLRARKLDVGATKTLLIDLLRWRQEVNIDELVKRTFPPFKMCIVAFGKDKAGRPVIYSQVDSGSGRYLRKELEEDSKTVILRAARNWENSVRKLDYESVDRMTRVIDVGPVLPENGSKSQPQTNAAYKRVVKDYYPDFLGSVVAINAPSGLVTSTRISSFFGTPKDGAIQWVGKGQGTIAKKLLKIIDADQLPKQYGGEADGFSWPELGSPSTQVDAAAEKRV</sequence>
<dbReference type="InterPro" id="IPR036865">
    <property type="entry name" value="CRAL-TRIO_dom_sf"/>
</dbReference>
<dbReference type="InterPro" id="IPR036273">
    <property type="entry name" value="CRAL/TRIO_N_dom_sf"/>
</dbReference>
<evidence type="ECO:0000313" key="3">
    <source>
        <dbReference type="EMBL" id="EKM50159.1"/>
    </source>
</evidence>
<dbReference type="InterPro" id="IPR044834">
    <property type="entry name" value="PATL"/>
</dbReference>
<reference evidence="3 4" key="1">
    <citation type="journal article" date="2012" name="BMC Genomics">
        <title>Comparative genomics of the white-rot fungi, Phanerochaete carnosa and P. chrysosporium, to elucidate the genetic basis of the distinct wood types they colonize.</title>
        <authorList>
            <person name="Suzuki H."/>
            <person name="MacDonald J."/>
            <person name="Syed K."/>
            <person name="Salamov A."/>
            <person name="Hori C."/>
            <person name="Aerts A."/>
            <person name="Henrissat B."/>
            <person name="Wiebenga A."/>
            <person name="vanKuyk P.A."/>
            <person name="Barry K."/>
            <person name="Lindquist E."/>
            <person name="LaButti K."/>
            <person name="Lapidus A."/>
            <person name="Lucas S."/>
            <person name="Coutinho P."/>
            <person name="Gong Y."/>
            <person name="Samejima M."/>
            <person name="Mahadevan R."/>
            <person name="Abou-Zaid M."/>
            <person name="de Vries R.P."/>
            <person name="Igarashi K."/>
            <person name="Yadav J.S."/>
            <person name="Grigoriev I.V."/>
            <person name="Master E.R."/>
        </authorList>
    </citation>
    <scope>NUCLEOTIDE SEQUENCE [LARGE SCALE GENOMIC DNA]</scope>
    <source>
        <strain evidence="3 4">HHB-10118-sp</strain>
    </source>
</reference>
<feature type="domain" description="CRAL-TRIO" evidence="2">
    <location>
        <begin position="169"/>
        <end position="327"/>
    </location>
</feature>
<dbReference type="PANTHER" id="PTHR45932">
    <property type="entry name" value="PATELLIN-1"/>
    <property type="match status" value="1"/>
</dbReference>
<dbReference type="GO" id="GO:0008289">
    <property type="term" value="F:lipid binding"/>
    <property type="evidence" value="ECO:0007669"/>
    <property type="project" value="InterPro"/>
</dbReference>
<proteinExistence type="predicted"/>
<protein>
    <recommendedName>
        <fullName evidence="2">CRAL-TRIO domain-containing protein</fullName>
    </recommendedName>
</protein>
<dbReference type="OrthoDB" id="75724at2759"/>
<dbReference type="GeneID" id="18913437"/>
<dbReference type="AlphaFoldDB" id="K5VUA1"/>
<dbReference type="PANTHER" id="PTHR45932:SF17">
    <property type="entry name" value="CELLULAR RETINALDEHYDE-BINDING_TRIPLE FUNCTION DOMAIN-CONTAINING PROTEIN"/>
    <property type="match status" value="1"/>
</dbReference>
<dbReference type="HOGENOM" id="CLU_045138_0_0_1"/>
<dbReference type="SUPFAM" id="SSF52087">
    <property type="entry name" value="CRAL/TRIO domain"/>
    <property type="match status" value="1"/>
</dbReference>
<dbReference type="RefSeq" id="XP_007401349.1">
    <property type="nucleotide sequence ID" value="XM_007401287.1"/>
</dbReference>
<feature type="region of interest" description="Disordered" evidence="1">
    <location>
        <begin position="321"/>
        <end position="346"/>
    </location>
</feature>
<evidence type="ECO:0000259" key="2">
    <source>
        <dbReference type="PROSITE" id="PS50191"/>
    </source>
</evidence>